<dbReference type="PANTHER" id="PTHR36890">
    <property type="entry name" value="PROTEIN CYCLOPS"/>
    <property type="match status" value="1"/>
</dbReference>
<dbReference type="Proteomes" id="UP001180020">
    <property type="component" value="Unassembled WGS sequence"/>
</dbReference>
<evidence type="ECO:0000313" key="1">
    <source>
        <dbReference type="EMBL" id="KAK1285037.1"/>
    </source>
</evidence>
<keyword evidence="2" id="KW-1185">Reference proteome</keyword>
<gene>
    <name evidence="1" type="ORF">QJS10_CPB20g01124</name>
</gene>
<dbReference type="PANTHER" id="PTHR36890:SF1">
    <property type="entry name" value="PROTEIN CYCLOPS"/>
    <property type="match status" value="1"/>
</dbReference>
<dbReference type="EMBL" id="JAUJYO010000020">
    <property type="protein sequence ID" value="KAK1285037.1"/>
    <property type="molecule type" value="Genomic_DNA"/>
</dbReference>
<dbReference type="GO" id="GO:0036377">
    <property type="term" value="P:arbuscular mycorrhizal association"/>
    <property type="evidence" value="ECO:0007669"/>
    <property type="project" value="InterPro"/>
</dbReference>
<dbReference type="GO" id="GO:0005634">
    <property type="term" value="C:nucleus"/>
    <property type="evidence" value="ECO:0007669"/>
    <property type="project" value="InterPro"/>
</dbReference>
<dbReference type="InterPro" id="IPR040036">
    <property type="entry name" value="CYCLOPS"/>
</dbReference>
<evidence type="ECO:0000313" key="2">
    <source>
        <dbReference type="Proteomes" id="UP001180020"/>
    </source>
</evidence>
<reference evidence="1" key="1">
    <citation type="journal article" date="2023" name="Nat. Commun.">
        <title>Diploid and tetraploid genomes of Acorus and the evolution of monocots.</title>
        <authorList>
            <person name="Ma L."/>
            <person name="Liu K.W."/>
            <person name="Li Z."/>
            <person name="Hsiao Y.Y."/>
            <person name="Qi Y."/>
            <person name="Fu T."/>
            <person name="Tang G.D."/>
            <person name="Zhang D."/>
            <person name="Sun W.H."/>
            <person name="Liu D.K."/>
            <person name="Li Y."/>
            <person name="Chen G.Z."/>
            <person name="Liu X.D."/>
            <person name="Liao X.Y."/>
            <person name="Jiang Y.T."/>
            <person name="Yu X."/>
            <person name="Hao Y."/>
            <person name="Huang J."/>
            <person name="Zhao X.W."/>
            <person name="Ke S."/>
            <person name="Chen Y.Y."/>
            <person name="Wu W.L."/>
            <person name="Hsu J.L."/>
            <person name="Lin Y.F."/>
            <person name="Huang M.D."/>
            <person name="Li C.Y."/>
            <person name="Huang L."/>
            <person name="Wang Z.W."/>
            <person name="Zhao X."/>
            <person name="Zhong W.Y."/>
            <person name="Peng D.H."/>
            <person name="Ahmad S."/>
            <person name="Lan S."/>
            <person name="Zhang J.S."/>
            <person name="Tsai W.C."/>
            <person name="Van de Peer Y."/>
            <person name="Liu Z.J."/>
        </authorList>
    </citation>
    <scope>NUCLEOTIDE SEQUENCE</scope>
    <source>
        <strain evidence="1">CP</strain>
    </source>
</reference>
<reference evidence="1" key="2">
    <citation type="submission" date="2023-06" db="EMBL/GenBank/DDBJ databases">
        <authorList>
            <person name="Ma L."/>
            <person name="Liu K.-W."/>
            <person name="Li Z."/>
            <person name="Hsiao Y.-Y."/>
            <person name="Qi Y."/>
            <person name="Fu T."/>
            <person name="Tang G."/>
            <person name="Zhang D."/>
            <person name="Sun W.-H."/>
            <person name="Liu D.-K."/>
            <person name="Li Y."/>
            <person name="Chen G.-Z."/>
            <person name="Liu X.-D."/>
            <person name="Liao X.-Y."/>
            <person name="Jiang Y.-T."/>
            <person name="Yu X."/>
            <person name="Hao Y."/>
            <person name="Huang J."/>
            <person name="Zhao X.-W."/>
            <person name="Ke S."/>
            <person name="Chen Y.-Y."/>
            <person name="Wu W.-L."/>
            <person name="Hsu J.-L."/>
            <person name="Lin Y.-F."/>
            <person name="Huang M.-D."/>
            <person name="Li C.-Y."/>
            <person name="Huang L."/>
            <person name="Wang Z.-W."/>
            <person name="Zhao X."/>
            <person name="Zhong W.-Y."/>
            <person name="Peng D.-H."/>
            <person name="Ahmad S."/>
            <person name="Lan S."/>
            <person name="Zhang J.-S."/>
            <person name="Tsai W.-C."/>
            <person name="Van De Peer Y."/>
            <person name="Liu Z.-J."/>
        </authorList>
    </citation>
    <scope>NUCLEOTIDE SEQUENCE</scope>
    <source>
        <strain evidence="1">CP</strain>
        <tissue evidence="1">Leaves</tissue>
    </source>
</reference>
<dbReference type="GO" id="GO:0043565">
    <property type="term" value="F:sequence-specific DNA binding"/>
    <property type="evidence" value="ECO:0007669"/>
    <property type="project" value="InterPro"/>
</dbReference>
<name>A0AAV9C9U2_ACOCL</name>
<sequence length="81" mass="9417">MEGRGYSDLYRNSSEELFLKSLMESSVGMPSMEMLGLKNISQPFRVDSEELFNSWLNNGEASKFVFCRFCIYSMRILQLVK</sequence>
<comment type="caution">
    <text evidence="1">The sequence shown here is derived from an EMBL/GenBank/DDBJ whole genome shotgun (WGS) entry which is preliminary data.</text>
</comment>
<accession>A0AAV9C9U2</accession>
<organism evidence="1 2">
    <name type="scientific">Acorus calamus</name>
    <name type="common">Sweet flag</name>
    <dbReference type="NCBI Taxonomy" id="4465"/>
    <lineage>
        <taxon>Eukaryota</taxon>
        <taxon>Viridiplantae</taxon>
        <taxon>Streptophyta</taxon>
        <taxon>Embryophyta</taxon>
        <taxon>Tracheophyta</taxon>
        <taxon>Spermatophyta</taxon>
        <taxon>Magnoliopsida</taxon>
        <taxon>Liliopsida</taxon>
        <taxon>Acoraceae</taxon>
        <taxon>Acorus</taxon>
    </lineage>
</organism>
<proteinExistence type="predicted"/>
<dbReference type="AlphaFoldDB" id="A0AAV9C9U2"/>
<protein>
    <submittedName>
        <fullName evidence="1">Uncharacterized protein</fullName>
    </submittedName>
</protein>